<keyword evidence="2 4" id="KW-0863">Zinc-finger</keyword>
<sequence length="1123" mass="123245">MASNHVHLDKHQPGQQLAGYHNNLFQPAPHDGQWNQNQSQNQSQNQNHDQRHYQNNTTHQNVPRPGSAWQQQQQHQQPTLPAAFDSNPLYGRDFSDSPAPFPSQSFPVANHGAIRQQFDNHQQQAALDPALMTNSSAPDQQYDSNNPMYPPHATTQTTLVAPKTIQSPYGPNYQHQHKPNVPGQPRDYSHTPPTANAIPSMPVANFPPAPTPVQHGNFLMVDYDALKQATDSTRLHEFVNIGNNALDLPTMKCKTKAPGSQVSDSTDSFEAALPVYQPRRSRNELKKLAASDSRLAGKITKATKKAKSPAEKLMRTKSLSGTGSPATIKDETDSSSETETSSDDSEYDSSEDEVIPEPSPLPAVRPTEMLQRVRYDTMKALWRPRNLPANAVEIRKALKDYWEILSTIRNRWKGDQQSLKDAEQKKMRDLDQLKDRVKDQRDQMEMAIKCALQYGHPGVIRTLGANTPFLFAAYQFLADRIRDNEYNDLFSKAILELLARCENILYENLEKTKLIGALKRYLTRGDERTKVLAQRIVARAKENSKKNGGNDSEDSKKSDVKKEPEASKTSQSSTVAGVKRPRPADGASAVPVKKTVTSTNGSSAAAKLASASGVKKPSLAASTPSLSSGAASAASKPKMAPKPSLFPGLQSASKKSAITNGQKPASATAAAAAVKKPAPTPAAPRFSFAETMANLTKPKEEKPVVKPEEHRPPESDEERAKRIRKEQRRRLKVKWVDHENAGQLVSVRLFTHDPEEELGHDAAMVRDVDDVGGEGRMFKQHKDMMDLDEDDDRPSEEDVRTWASPSLVDFADVPLDEKSRNYEPYGGGALKPESPEKAVQEQHEANTLLVFYTSSADVPPNPRDPPAEEVEQKEPLLFGTPSELVLERASKFAPPATETPSTEAGAPNISHILALLSSTSQQQPQPGASQTDLEKTFSMFSQPQQQPAQPQPPAPVTAEAQSKIDIQAILANLGNMSAQQPQQAQAQPPQPPQQTTAFSNMPMTMPNMSSMPTIPNLSGFDLGAMFGGAASSGAAPSFGVSTPPQASTESSLPPQQQTFDEERNKRGRDGNNDGRDGNFKKGKKWRGGRGPGGEYVPPQFILPCRFWKEGKCIKGDKCTYLHE</sequence>
<feature type="compositionally biased region" description="Acidic residues" evidence="6">
    <location>
        <begin position="333"/>
        <end position="355"/>
    </location>
</feature>
<feature type="compositionally biased region" description="Basic and acidic residues" evidence="6">
    <location>
        <begin position="1060"/>
        <end position="1079"/>
    </location>
</feature>
<proteinExistence type="predicted"/>
<feature type="compositionally biased region" description="Basic residues" evidence="6">
    <location>
        <begin position="721"/>
        <end position="730"/>
    </location>
</feature>
<gene>
    <name evidence="8" type="ORF">J3D65DRAFT_200496</name>
</gene>
<dbReference type="Pfam" id="PF18345">
    <property type="entry name" value="zf_CCCH_4"/>
    <property type="match status" value="1"/>
</dbReference>
<dbReference type="InterPro" id="IPR036855">
    <property type="entry name" value="Znf_CCCH_sf"/>
</dbReference>
<feature type="compositionally biased region" description="Basic and acidic residues" evidence="6">
    <location>
        <begin position="697"/>
        <end position="720"/>
    </location>
</feature>
<evidence type="ECO:0000313" key="8">
    <source>
        <dbReference type="EMBL" id="KAK7542091.1"/>
    </source>
</evidence>
<evidence type="ECO:0000256" key="6">
    <source>
        <dbReference type="SAM" id="MobiDB-lite"/>
    </source>
</evidence>
<dbReference type="SUPFAM" id="SSF90229">
    <property type="entry name" value="CCCH zinc finger"/>
    <property type="match status" value="1"/>
</dbReference>
<feature type="zinc finger region" description="C3H1-type" evidence="4">
    <location>
        <begin position="1103"/>
        <end position="1123"/>
    </location>
</feature>
<evidence type="ECO:0000256" key="4">
    <source>
        <dbReference type="PROSITE-ProRule" id="PRU00723"/>
    </source>
</evidence>
<protein>
    <recommendedName>
        <fullName evidence="7">C3H1-type domain-containing protein</fullName>
    </recommendedName>
</protein>
<feature type="compositionally biased region" description="Polar residues" evidence="6">
    <location>
        <begin position="650"/>
        <end position="662"/>
    </location>
</feature>
<keyword evidence="9" id="KW-1185">Reference proteome</keyword>
<dbReference type="GeneID" id="92027317"/>
<organism evidence="8 9">
    <name type="scientific">Phyllosticta citribraziliensis</name>
    <dbReference type="NCBI Taxonomy" id="989973"/>
    <lineage>
        <taxon>Eukaryota</taxon>
        <taxon>Fungi</taxon>
        <taxon>Dikarya</taxon>
        <taxon>Ascomycota</taxon>
        <taxon>Pezizomycotina</taxon>
        <taxon>Dothideomycetes</taxon>
        <taxon>Dothideomycetes incertae sedis</taxon>
        <taxon>Botryosphaeriales</taxon>
        <taxon>Phyllostictaceae</taxon>
        <taxon>Phyllosticta</taxon>
    </lineage>
</organism>
<feature type="compositionally biased region" description="Polar residues" evidence="6">
    <location>
        <begin position="1042"/>
        <end position="1058"/>
    </location>
</feature>
<feature type="compositionally biased region" description="Low complexity" evidence="6">
    <location>
        <begin position="602"/>
        <end position="645"/>
    </location>
</feature>
<dbReference type="RefSeq" id="XP_066658384.1">
    <property type="nucleotide sequence ID" value="XM_066794411.1"/>
</dbReference>
<feature type="compositionally biased region" description="Basic and acidic residues" evidence="6">
    <location>
        <begin position="1"/>
        <end position="12"/>
    </location>
</feature>
<feature type="domain" description="C3H1-type" evidence="7">
    <location>
        <begin position="1103"/>
        <end position="1123"/>
    </location>
</feature>
<feature type="compositionally biased region" description="Acidic residues" evidence="6">
    <location>
        <begin position="786"/>
        <end position="795"/>
    </location>
</feature>
<dbReference type="PROSITE" id="PS50103">
    <property type="entry name" value="ZF_C3H1"/>
    <property type="match status" value="1"/>
</dbReference>
<feature type="region of interest" description="Disordered" evidence="6">
    <location>
        <begin position="1"/>
        <end position="107"/>
    </location>
</feature>
<feature type="compositionally biased region" description="Basic and acidic residues" evidence="6">
    <location>
        <begin position="833"/>
        <end position="844"/>
    </location>
</feature>
<keyword evidence="3 4" id="KW-0862">Zinc</keyword>
<evidence type="ECO:0000256" key="2">
    <source>
        <dbReference type="ARBA" id="ARBA00022771"/>
    </source>
</evidence>
<feature type="compositionally biased region" description="Low complexity" evidence="6">
    <location>
        <begin position="663"/>
        <end position="677"/>
    </location>
</feature>
<feature type="compositionally biased region" description="Low complexity" evidence="6">
    <location>
        <begin position="978"/>
        <end position="987"/>
    </location>
</feature>
<reference evidence="8 9" key="1">
    <citation type="submission" date="2024-04" db="EMBL/GenBank/DDBJ databases">
        <title>Phyllosticta paracitricarpa is synonymous to the EU quarantine fungus P. citricarpa based on phylogenomic analyses.</title>
        <authorList>
            <consortium name="Lawrence Berkeley National Laboratory"/>
            <person name="Van ingen-buijs V.A."/>
            <person name="Van westerhoven A.C."/>
            <person name="Haridas S."/>
            <person name="Skiadas P."/>
            <person name="Martin F."/>
            <person name="Groenewald J.Z."/>
            <person name="Crous P.W."/>
            <person name="Seidl M.F."/>
        </authorList>
    </citation>
    <scope>NUCLEOTIDE SEQUENCE [LARGE SCALE GENOMIC DNA]</scope>
    <source>
        <strain evidence="8 9">CPC 17464</strain>
    </source>
</reference>
<feature type="compositionally biased region" description="Polar residues" evidence="6">
    <location>
        <begin position="133"/>
        <end position="169"/>
    </location>
</feature>
<evidence type="ECO:0000256" key="3">
    <source>
        <dbReference type="ARBA" id="ARBA00022833"/>
    </source>
</evidence>
<feature type="region of interest" description="Disordered" evidence="6">
    <location>
        <begin position="1033"/>
        <end position="1094"/>
    </location>
</feature>
<dbReference type="EMBL" id="JBBPEH010000002">
    <property type="protein sequence ID" value="KAK7542091.1"/>
    <property type="molecule type" value="Genomic_DNA"/>
</dbReference>
<evidence type="ECO:0000256" key="5">
    <source>
        <dbReference type="SAM" id="Coils"/>
    </source>
</evidence>
<evidence type="ECO:0000313" key="9">
    <source>
        <dbReference type="Proteomes" id="UP001360953"/>
    </source>
</evidence>
<keyword evidence="1 4" id="KW-0479">Metal-binding</keyword>
<dbReference type="Proteomes" id="UP001360953">
    <property type="component" value="Unassembled WGS sequence"/>
</dbReference>
<feature type="compositionally biased region" description="Low complexity" evidence="6">
    <location>
        <begin position="35"/>
        <end position="47"/>
    </location>
</feature>
<feature type="region of interest" description="Disordered" evidence="6">
    <location>
        <begin position="299"/>
        <end position="368"/>
    </location>
</feature>
<feature type="compositionally biased region" description="Low complexity" evidence="6">
    <location>
        <begin position="914"/>
        <end position="931"/>
    </location>
</feature>
<feature type="compositionally biased region" description="Basic and acidic residues" evidence="6">
    <location>
        <begin position="553"/>
        <end position="566"/>
    </location>
</feature>
<feature type="coiled-coil region" evidence="5">
    <location>
        <begin position="416"/>
        <end position="450"/>
    </location>
</feature>
<keyword evidence="5" id="KW-0175">Coiled coil</keyword>
<name>A0ABR1M4N6_9PEZI</name>
<comment type="caution">
    <text evidence="8">The sequence shown here is derived from an EMBL/GenBank/DDBJ whole genome shotgun (WGS) entry which is preliminary data.</text>
</comment>
<feature type="region of interest" description="Disordered" evidence="6">
    <location>
        <begin position="540"/>
        <end position="730"/>
    </location>
</feature>
<dbReference type="InterPro" id="IPR000571">
    <property type="entry name" value="Znf_CCCH"/>
</dbReference>
<feature type="region of interest" description="Disordered" evidence="6">
    <location>
        <begin position="778"/>
        <end position="1001"/>
    </location>
</feature>
<evidence type="ECO:0000256" key="1">
    <source>
        <dbReference type="ARBA" id="ARBA00022723"/>
    </source>
</evidence>
<accession>A0ABR1M4N6</accession>
<feature type="region of interest" description="Disordered" evidence="6">
    <location>
        <begin position="133"/>
        <end position="187"/>
    </location>
</feature>
<evidence type="ECO:0000259" key="7">
    <source>
        <dbReference type="PROSITE" id="PS50103"/>
    </source>
</evidence>